<feature type="transmembrane region" description="Helical" evidence="1">
    <location>
        <begin position="414"/>
        <end position="437"/>
    </location>
</feature>
<feature type="transmembrane region" description="Helical" evidence="1">
    <location>
        <begin position="383"/>
        <end position="402"/>
    </location>
</feature>
<keyword evidence="1" id="KW-0472">Membrane</keyword>
<feature type="transmembrane region" description="Helical" evidence="1">
    <location>
        <begin position="457"/>
        <end position="482"/>
    </location>
</feature>
<name>A0ABX6ICJ3_9ACTN</name>
<feature type="transmembrane region" description="Helical" evidence="1">
    <location>
        <begin position="289"/>
        <end position="315"/>
    </location>
</feature>
<keyword evidence="3" id="KW-1185">Reference proteome</keyword>
<organism evidence="2 3">
    <name type="scientific">Gordonia pseudamarae</name>
    <dbReference type="NCBI Taxonomy" id="2831662"/>
    <lineage>
        <taxon>Bacteria</taxon>
        <taxon>Bacillati</taxon>
        <taxon>Actinomycetota</taxon>
        <taxon>Actinomycetes</taxon>
        <taxon>Mycobacteriales</taxon>
        <taxon>Gordoniaceae</taxon>
        <taxon>Gordonia</taxon>
    </lineage>
</organism>
<feature type="transmembrane region" description="Helical" evidence="1">
    <location>
        <begin position="137"/>
        <end position="158"/>
    </location>
</feature>
<evidence type="ECO:0000256" key="1">
    <source>
        <dbReference type="SAM" id="Phobius"/>
    </source>
</evidence>
<protein>
    <recommendedName>
        <fullName evidence="4">DUF2029 domain-containing protein</fullName>
    </recommendedName>
</protein>
<dbReference type="Proteomes" id="UP001059836">
    <property type="component" value="Chromosome"/>
</dbReference>
<gene>
    <name evidence="2" type="ORF">GII31_00650</name>
</gene>
<reference evidence="2" key="1">
    <citation type="journal article" date="2021" name="Nat. Microbiol.">
        <title>Cocultivation of an ultrasmall environmental parasitic bacterium with lytic ability against bacteria associated with wastewater foams.</title>
        <authorList>
            <person name="Batinovic S."/>
            <person name="Rose J.J.A."/>
            <person name="Ratcliffe J."/>
            <person name="Seviour R.J."/>
            <person name="Petrovski S."/>
        </authorList>
    </citation>
    <scope>NUCLEOTIDE SEQUENCE</scope>
    <source>
        <strain evidence="2">CON9</strain>
    </source>
</reference>
<feature type="transmembrane region" description="Helical" evidence="1">
    <location>
        <begin position="21"/>
        <end position="42"/>
    </location>
</feature>
<feature type="transmembrane region" description="Helical" evidence="1">
    <location>
        <begin position="353"/>
        <end position="377"/>
    </location>
</feature>
<keyword evidence="1" id="KW-1133">Transmembrane helix</keyword>
<keyword evidence="1" id="KW-0812">Transmembrane</keyword>
<evidence type="ECO:0000313" key="3">
    <source>
        <dbReference type="Proteomes" id="UP001059836"/>
    </source>
</evidence>
<feature type="transmembrane region" description="Helical" evidence="1">
    <location>
        <begin position="178"/>
        <end position="196"/>
    </location>
</feature>
<dbReference type="RefSeq" id="WP_213245857.1">
    <property type="nucleotide sequence ID" value="NZ_CP045806.1"/>
</dbReference>
<feature type="transmembrane region" description="Helical" evidence="1">
    <location>
        <begin position="208"/>
        <end position="228"/>
    </location>
</feature>
<proteinExistence type="predicted"/>
<feature type="transmembrane region" description="Helical" evidence="1">
    <location>
        <begin position="104"/>
        <end position="125"/>
    </location>
</feature>
<sequence length="511" mass="56972">MLDVSFHPVLRVGRTSLSRRGDTAVIVATSLLLTSLLMYWSYRVKVTCGGPPFLEGGRSSHWPVGDPDAVVPCYSDLMYLWKGRGIDEHIFPYIHGGINADGKLFGGVVEYPVLSGMMMWLGAIGAHTDTEFFQHSVLLLVPFGLAITVMLALMVRWWVLFWSATPPLVLYSFHNWELPVTATAVAAVAVMAWGAGTNPKTSRRRLSLRTSAILASILLALGFCLKIYPGLFVLPLALYVLTRGEAGDASTVEGVQPRRLRCEERKRRASKPGETTPDRYTQDFRPLDWIGAAWVTAAAIITVIVVQLPFMILGFDGWKAALSFQGQRKADVDTNSIWYWGLRHVTGGQNSTYNSLVGVLSPMLILAAFALTIYLGLRYYERVGTFPWIGVAASMLAGFMLFHKVHSPQYTLWILPFFVLLQIRWPVIVAYLVADFVLDTTIFRLFGIYTSGSDMKWWVIGGVNFGVWVHAMVLAYAIFAFIEAPPREPLRSMLTRKSVDTSDMDIVASRR</sequence>
<evidence type="ECO:0000313" key="2">
    <source>
        <dbReference type="EMBL" id="QHN33637.1"/>
    </source>
</evidence>
<evidence type="ECO:0008006" key="4">
    <source>
        <dbReference type="Google" id="ProtNLM"/>
    </source>
</evidence>
<dbReference type="EMBL" id="CP045809">
    <property type="protein sequence ID" value="QHN33637.1"/>
    <property type="molecule type" value="Genomic_DNA"/>
</dbReference>
<accession>A0ABX6ICJ3</accession>